<comment type="caution">
    <text evidence="4">The sequence shown here is derived from an EMBL/GenBank/DDBJ whole genome shotgun (WGS) entry which is preliminary data.</text>
</comment>
<proteinExistence type="predicted"/>
<protein>
    <recommendedName>
        <fullName evidence="3">DYW domain-containing protein</fullName>
    </recommendedName>
</protein>
<dbReference type="PANTHER" id="PTHR47926">
    <property type="entry name" value="PENTATRICOPEPTIDE REPEAT-CONTAINING PROTEIN"/>
    <property type="match status" value="1"/>
</dbReference>
<dbReference type="EMBL" id="JBBNAF010000005">
    <property type="protein sequence ID" value="KAK9143972.1"/>
    <property type="molecule type" value="Genomic_DNA"/>
</dbReference>
<dbReference type="Pfam" id="PF01535">
    <property type="entry name" value="PPR"/>
    <property type="match status" value="2"/>
</dbReference>
<keyword evidence="1" id="KW-0677">Repeat</keyword>
<dbReference type="InterPro" id="IPR002885">
    <property type="entry name" value="PPR_rpt"/>
</dbReference>
<dbReference type="FunFam" id="1.25.40.10:FF:000285">
    <property type="entry name" value="Pentatricopeptide repeat-containing protein, chloroplastic"/>
    <property type="match status" value="1"/>
</dbReference>
<dbReference type="Proteomes" id="UP001420932">
    <property type="component" value="Unassembled WGS sequence"/>
</dbReference>
<dbReference type="GO" id="GO:0008270">
    <property type="term" value="F:zinc ion binding"/>
    <property type="evidence" value="ECO:0007669"/>
    <property type="project" value="InterPro"/>
</dbReference>
<gene>
    <name evidence="4" type="ORF">Syun_013372</name>
</gene>
<dbReference type="InterPro" id="IPR046848">
    <property type="entry name" value="E_motif"/>
</dbReference>
<keyword evidence="5" id="KW-1185">Reference proteome</keyword>
<accession>A0AAP0K3F6</accession>
<feature type="repeat" description="PPR" evidence="2">
    <location>
        <begin position="517"/>
        <end position="551"/>
    </location>
</feature>
<dbReference type="Pfam" id="PF14432">
    <property type="entry name" value="DYW_deaminase"/>
    <property type="match status" value="1"/>
</dbReference>
<feature type="repeat" description="PPR" evidence="2">
    <location>
        <begin position="346"/>
        <end position="380"/>
    </location>
</feature>
<reference evidence="4 5" key="1">
    <citation type="submission" date="2024-01" db="EMBL/GenBank/DDBJ databases">
        <title>Genome assemblies of Stephania.</title>
        <authorList>
            <person name="Yang L."/>
        </authorList>
    </citation>
    <scope>NUCLEOTIDE SEQUENCE [LARGE SCALE GENOMIC DNA]</scope>
    <source>
        <strain evidence="4">YNDBR</strain>
        <tissue evidence="4">Leaf</tissue>
    </source>
</reference>
<dbReference type="InterPro" id="IPR046960">
    <property type="entry name" value="PPR_At4g14850-like_plant"/>
</dbReference>
<dbReference type="FunFam" id="1.25.40.10:FF:000366">
    <property type="entry name" value="Pentatricopeptide (PPR) repeat-containing protein"/>
    <property type="match status" value="1"/>
</dbReference>
<dbReference type="PANTHER" id="PTHR47926:SF539">
    <property type="entry name" value="DYW DOMAIN-CONTAINING PROTEIN"/>
    <property type="match status" value="1"/>
</dbReference>
<sequence length="925" mass="103617">MASPSLHHLHQNPFINKKSRDIGRHERPGLTSVSSILTFSTTTETCISSRKVESLNAVKQLHAQIVKMGDNLNSECLAEKLIHLYLKFGDFRSAAFVFFLGFLGLVNFSRPLRSLVEEFDGAGSTIFNLLVIFSELHRKGAVFDGRNLSVVIKICAESGDLWLGKEIHALLVKKGLDLDVHLKCALMSFYGNCWGVEFADQVFEEMPSPTIFLWNEAISVNLRSGLFAKALHFFREMQFSFVKANSFTTVKIIQVCGKLRALGEGKQIHGYVLRSALESNLLICNSLVNMYAKNSKLESARIVFDLIEKPTTASWNCIVYGYAINGFLAEARKLFQEMELSEAKPDVITWNSLLSGYLLHESSEKVLVILQKMQSAGFKPNSSSIATVLQAISDLGLLVSGKEVHGYVIRNGLEHDVYVGTSLIDMYLKCSSLSGAQAAFDYMKNKNVFAWNSIITGYAFNGHFDEAFKHLEQMKQEGINPDMVTWNGLVSGYSLRGHSNEAVALIRQMKTLGVEPNVVSWTALISGCCQTGNYKDSFRFFGYMVLEGIKPNSTTTSTLLRACAGMSLLQKGEEIHCLTIRNCTFEDPVVATSLIDMYCKSGSLKKALDIFRKCQKKGVASWNSMIMGLAIHGRGKEAISLFNEMCDAGIKPDSITFTAVLSGCKHSGLIDDGWKYFDSMAKDFNMMPTLEHYSCMVDLLGRCGYLDEAWDFIQQMPLEADAGTWGALLGACRIHKNLELAEIASKHLFKLEPYNSANYILMMNLYANANRWENVENLRDLMDAKSVNNRPGWSWIQIDEKIHVFSAVGKPHRDIGEIYYELYQLVSKIKKLGYVPDTSCVLQKTSEDEKLNTLLSHTEKLAITYGLIKKETSSPVRVISNTRVCTDCHTAAKHISEVSGREIFLKDRVRFHHFSNGKCSCNDYW</sequence>
<dbReference type="FunFam" id="1.25.40.10:FF:000031">
    <property type="entry name" value="Pentatricopeptide repeat-containing protein mitochondrial"/>
    <property type="match status" value="1"/>
</dbReference>
<evidence type="ECO:0000256" key="1">
    <source>
        <dbReference type="ARBA" id="ARBA00022737"/>
    </source>
</evidence>
<feature type="repeat" description="PPR" evidence="2">
    <location>
        <begin position="618"/>
        <end position="652"/>
    </location>
</feature>
<dbReference type="InterPro" id="IPR011990">
    <property type="entry name" value="TPR-like_helical_dom_sf"/>
</dbReference>
<feature type="domain" description="DYW" evidence="3">
    <location>
        <begin position="833"/>
        <end position="925"/>
    </location>
</feature>
<feature type="repeat" description="PPR" evidence="2">
    <location>
        <begin position="311"/>
        <end position="345"/>
    </location>
</feature>
<feature type="repeat" description="PPR" evidence="2">
    <location>
        <begin position="587"/>
        <end position="617"/>
    </location>
</feature>
<dbReference type="GO" id="GO:0003723">
    <property type="term" value="F:RNA binding"/>
    <property type="evidence" value="ECO:0007669"/>
    <property type="project" value="InterPro"/>
</dbReference>
<dbReference type="Pfam" id="PF20431">
    <property type="entry name" value="E_motif"/>
    <property type="match status" value="1"/>
</dbReference>
<feature type="repeat" description="PPR" evidence="2">
    <location>
        <begin position="447"/>
        <end position="481"/>
    </location>
</feature>
<dbReference type="NCBIfam" id="TIGR00756">
    <property type="entry name" value="PPR"/>
    <property type="match status" value="8"/>
</dbReference>
<dbReference type="GO" id="GO:0009451">
    <property type="term" value="P:RNA modification"/>
    <property type="evidence" value="ECO:0007669"/>
    <property type="project" value="InterPro"/>
</dbReference>
<evidence type="ECO:0000259" key="3">
    <source>
        <dbReference type="Pfam" id="PF14432"/>
    </source>
</evidence>
<dbReference type="FunFam" id="1.25.40.10:FF:001383">
    <property type="entry name" value="Pentatricopeptide repeat-containing protein mitochondrial"/>
    <property type="match status" value="1"/>
</dbReference>
<evidence type="ECO:0000256" key="2">
    <source>
        <dbReference type="PROSITE-ProRule" id="PRU00708"/>
    </source>
</evidence>
<name>A0AAP0K3F6_9MAGN</name>
<dbReference type="Pfam" id="PF13041">
    <property type="entry name" value="PPR_2"/>
    <property type="match status" value="4"/>
</dbReference>
<dbReference type="PROSITE" id="PS51375">
    <property type="entry name" value="PPR"/>
    <property type="match status" value="8"/>
</dbReference>
<dbReference type="AlphaFoldDB" id="A0AAP0K3F6"/>
<evidence type="ECO:0000313" key="5">
    <source>
        <dbReference type="Proteomes" id="UP001420932"/>
    </source>
</evidence>
<feature type="repeat" description="PPR" evidence="2">
    <location>
        <begin position="653"/>
        <end position="683"/>
    </location>
</feature>
<organism evidence="4 5">
    <name type="scientific">Stephania yunnanensis</name>
    <dbReference type="NCBI Taxonomy" id="152371"/>
    <lineage>
        <taxon>Eukaryota</taxon>
        <taxon>Viridiplantae</taxon>
        <taxon>Streptophyta</taxon>
        <taxon>Embryophyta</taxon>
        <taxon>Tracheophyta</taxon>
        <taxon>Spermatophyta</taxon>
        <taxon>Magnoliopsida</taxon>
        <taxon>Ranunculales</taxon>
        <taxon>Menispermaceae</taxon>
        <taxon>Menispermoideae</taxon>
        <taxon>Cissampelideae</taxon>
        <taxon>Stephania</taxon>
    </lineage>
</organism>
<dbReference type="InterPro" id="IPR032867">
    <property type="entry name" value="DYW_dom"/>
</dbReference>
<dbReference type="Gene3D" id="1.25.40.10">
    <property type="entry name" value="Tetratricopeptide repeat domain"/>
    <property type="match status" value="5"/>
</dbReference>
<evidence type="ECO:0000313" key="4">
    <source>
        <dbReference type="EMBL" id="KAK9143972.1"/>
    </source>
</evidence>
<feature type="repeat" description="PPR" evidence="2">
    <location>
        <begin position="482"/>
        <end position="516"/>
    </location>
</feature>